<keyword evidence="4" id="KW-1185">Reference proteome</keyword>
<evidence type="ECO:0000313" key="3">
    <source>
        <dbReference type="EMBL" id="CCX14344.1"/>
    </source>
</evidence>
<protein>
    <submittedName>
        <fullName evidence="3">Uncharacterized protein</fullName>
    </submittedName>
</protein>
<dbReference type="AlphaFoldDB" id="U4L9Z1"/>
<evidence type="ECO:0000313" key="4">
    <source>
        <dbReference type="Proteomes" id="UP000018144"/>
    </source>
</evidence>
<sequence length="224" mass="25487">MAPEATVRRNLANLSPRGLTEISPNRITSKEGNEEFRRRLSPTPEKDQPQPRLGFPRANVGEPWRYEGLRRKLFSAEKPQYDAASNEKFLNGLRDPVTESPIKKDLVKLDLHKKNPINKSHSKGKKSISFSMTPPRPEADDKITAADEKINVLKVRVFWKLMFYAEIFMAMMIIGVVLNIFLPWIVIYFMVLSAISMLGMAAVTFWDQFSDSKVAVLNGPKGEH</sequence>
<accession>U4L9Z1</accession>
<feature type="region of interest" description="Disordered" evidence="1">
    <location>
        <begin position="1"/>
        <end position="59"/>
    </location>
</feature>
<dbReference type="Proteomes" id="UP000018144">
    <property type="component" value="Unassembled WGS sequence"/>
</dbReference>
<evidence type="ECO:0000256" key="1">
    <source>
        <dbReference type="SAM" id="MobiDB-lite"/>
    </source>
</evidence>
<keyword evidence="2" id="KW-0472">Membrane</keyword>
<keyword evidence="2" id="KW-0812">Transmembrane</keyword>
<feature type="transmembrane region" description="Helical" evidence="2">
    <location>
        <begin position="187"/>
        <end position="206"/>
    </location>
</feature>
<evidence type="ECO:0000256" key="2">
    <source>
        <dbReference type="SAM" id="Phobius"/>
    </source>
</evidence>
<gene>
    <name evidence="3" type="ORF">PCON_13937</name>
</gene>
<dbReference type="OrthoDB" id="10348782at2759"/>
<proteinExistence type="predicted"/>
<keyword evidence="2" id="KW-1133">Transmembrane helix</keyword>
<feature type="compositionally biased region" description="Basic and acidic residues" evidence="1">
    <location>
        <begin position="28"/>
        <end position="49"/>
    </location>
</feature>
<dbReference type="EMBL" id="HF935952">
    <property type="protein sequence ID" value="CCX14344.1"/>
    <property type="molecule type" value="Genomic_DNA"/>
</dbReference>
<reference evidence="3 4" key="1">
    <citation type="journal article" date="2013" name="PLoS Genet.">
        <title>The genome and development-dependent transcriptomes of Pyronema confluens: a window into fungal evolution.</title>
        <authorList>
            <person name="Traeger S."/>
            <person name="Altegoer F."/>
            <person name="Freitag M."/>
            <person name="Gabaldon T."/>
            <person name="Kempken F."/>
            <person name="Kumar A."/>
            <person name="Marcet-Houben M."/>
            <person name="Poggeler S."/>
            <person name="Stajich J.E."/>
            <person name="Nowrousian M."/>
        </authorList>
    </citation>
    <scope>NUCLEOTIDE SEQUENCE [LARGE SCALE GENOMIC DNA]</scope>
    <source>
        <strain evidence="4">CBS 100304</strain>
        <tissue evidence="3">Vegetative mycelium</tissue>
    </source>
</reference>
<organism evidence="3 4">
    <name type="scientific">Pyronema omphalodes (strain CBS 100304)</name>
    <name type="common">Pyronema confluens</name>
    <dbReference type="NCBI Taxonomy" id="1076935"/>
    <lineage>
        <taxon>Eukaryota</taxon>
        <taxon>Fungi</taxon>
        <taxon>Dikarya</taxon>
        <taxon>Ascomycota</taxon>
        <taxon>Pezizomycotina</taxon>
        <taxon>Pezizomycetes</taxon>
        <taxon>Pezizales</taxon>
        <taxon>Pyronemataceae</taxon>
        <taxon>Pyronema</taxon>
    </lineage>
</organism>
<name>U4L9Z1_PYROM</name>
<feature type="transmembrane region" description="Helical" evidence="2">
    <location>
        <begin position="161"/>
        <end position="181"/>
    </location>
</feature>